<dbReference type="GO" id="GO:0006401">
    <property type="term" value="P:RNA catabolic process"/>
    <property type="evidence" value="ECO:0007669"/>
    <property type="project" value="TreeGrafter"/>
</dbReference>
<evidence type="ECO:0000256" key="5">
    <source>
        <dbReference type="ARBA" id="ARBA00023239"/>
    </source>
</evidence>
<dbReference type="InterPro" id="IPR001568">
    <property type="entry name" value="RNase_T2-like"/>
</dbReference>
<dbReference type="InterPro" id="IPR018188">
    <property type="entry name" value="RNase_T2_His_AS_1"/>
</dbReference>
<dbReference type="GO" id="GO:0016787">
    <property type="term" value="F:hydrolase activity"/>
    <property type="evidence" value="ECO:0007669"/>
    <property type="project" value="UniProtKB-KW"/>
</dbReference>
<reference evidence="7" key="1">
    <citation type="submission" date="2024-03" db="EMBL/GenBank/DDBJ databases">
        <title>WGS assembly of Saponaria officinalis var. Norfolk2.</title>
        <authorList>
            <person name="Jenkins J."/>
            <person name="Shu S."/>
            <person name="Grimwood J."/>
            <person name="Barry K."/>
            <person name="Goodstein D."/>
            <person name="Schmutz J."/>
            <person name="Leebens-Mack J."/>
            <person name="Osbourn A."/>
        </authorList>
    </citation>
    <scope>NUCLEOTIDE SEQUENCE [LARGE SCALE GENOMIC DNA]</scope>
    <source>
        <strain evidence="7">JIC</strain>
    </source>
</reference>
<evidence type="ECO:0000256" key="2">
    <source>
        <dbReference type="ARBA" id="ARBA00022722"/>
    </source>
</evidence>
<dbReference type="PANTHER" id="PTHR11240">
    <property type="entry name" value="RIBONUCLEASE T2"/>
    <property type="match status" value="1"/>
</dbReference>
<evidence type="ECO:0000256" key="6">
    <source>
        <dbReference type="RuleBase" id="RU004328"/>
    </source>
</evidence>
<evidence type="ECO:0000313" key="8">
    <source>
        <dbReference type="Proteomes" id="UP001443914"/>
    </source>
</evidence>
<proteinExistence type="inferred from homology"/>
<keyword evidence="4" id="KW-0378">Hydrolase</keyword>
<sequence>MIWPPAFCQVVSCVTRGPEYAFRMHGLWPADVFGRSRQNCRGTAYDKSQISPRRRKTKKCWIGFSMSNDELWEEQWIKHGRCSPLTQKIYFRKGHSVCDALSRDLMDALSSRGILRRQDYAILRYYDAIYDYLNVYPEIMCKTAGKMLLYEIRICYSLSFHRINCTQRKISPDCFSSLVRFE</sequence>
<keyword evidence="5" id="KW-0456">Lyase</keyword>
<dbReference type="SUPFAM" id="SSF55895">
    <property type="entry name" value="Ribonuclease Rh-like"/>
    <property type="match status" value="1"/>
</dbReference>
<dbReference type="Pfam" id="PF00445">
    <property type="entry name" value="Ribonuclease_T2"/>
    <property type="match status" value="1"/>
</dbReference>
<keyword evidence="3" id="KW-0255">Endonuclease</keyword>
<keyword evidence="2" id="KW-0540">Nuclease</keyword>
<evidence type="ECO:0000313" key="7">
    <source>
        <dbReference type="EMBL" id="KAK9707425.1"/>
    </source>
</evidence>
<dbReference type="Gene3D" id="3.90.730.10">
    <property type="entry name" value="Ribonuclease T2-like"/>
    <property type="match status" value="1"/>
</dbReference>
<organism evidence="7 8">
    <name type="scientific">Saponaria officinalis</name>
    <name type="common">Common soapwort</name>
    <name type="synonym">Lychnis saponaria</name>
    <dbReference type="NCBI Taxonomy" id="3572"/>
    <lineage>
        <taxon>Eukaryota</taxon>
        <taxon>Viridiplantae</taxon>
        <taxon>Streptophyta</taxon>
        <taxon>Embryophyta</taxon>
        <taxon>Tracheophyta</taxon>
        <taxon>Spermatophyta</taxon>
        <taxon>Magnoliopsida</taxon>
        <taxon>eudicotyledons</taxon>
        <taxon>Gunneridae</taxon>
        <taxon>Pentapetalae</taxon>
        <taxon>Caryophyllales</taxon>
        <taxon>Caryophyllaceae</taxon>
        <taxon>Caryophylleae</taxon>
        <taxon>Saponaria</taxon>
    </lineage>
</organism>
<dbReference type="PROSITE" id="PS00530">
    <property type="entry name" value="RNASE_T2_1"/>
    <property type="match status" value="1"/>
</dbReference>
<dbReference type="EMBL" id="JBDFQZ010000007">
    <property type="protein sequence ID" value="KAK9707425.1"/>
    <property type="molecule type" value="Genomic_DNA"/>
</dbReference>
<comment type="similarity">
    <text evidence="1 6">Belongs to the RNase T2 family.</text>
</comment>
<dbReference type="GO" id="GO:0033897">
    <property type="term" value="F:ribonuclease T2 activity"/>
    <property type="evidence" value="ECO:0007669"/>
    <property type="project" value="InterPro"/>
</dbReference>
<comment type="caution">
    <text evidence="7">The sequence shown here is derived from an EMBL/GenBank/DDBJ whole genome shotgun (WGS) entry which is preliminary data.</text>
</comment>
<protein>
    <submittedName>
        <fullName evidence="7">Uncharacterized protein</fullName>
    </submittedName>
</protein>
<keyword evidence="8" id="KW-1185">Reference proteome</keyword>
<evidence type="ECO:0000256" key="4">
    <source>
        <dbReference type="ARBA" id="ARBA00022801"/>
    </source>
</evidence>
<dbReference type="Proteomes" id="UP001443914">
    <property type="component" value="Unassembled WGS sequence"/>
</dbReference>
<evidence type="ECO:0000256" key="1">
    <source>
        <dbReference type="ARBA" id="ARBA00007469"/>
    </source>
</evidence>
<dbReference type="GO" id="GO:0003723">
    <property type="term" value="F:RNA binding"/>
    <property type="evidence" value="ECO:0007669"/>
    <property type="project" value="InterPro"/>
</dbReference>
<dbReference type="AlphaFoldDB" id="A0AAW1JU91"/>
<dbReference type="PANTHER" id="PTHR11240:SF75">
    <property type="entry name" value="RIBONUCLEASE 3"/>
    <property type="match status" value="1"/>
</dbReference>
<dbReference type="InterPro" id="IPR036430">
    <property type="entry name" value="RNase_T2-like_sf"/>
</dbReference>
<accession>A0AAW1JU91</accession>
<name>A0AAW1JU91_SAPOF</name>
<dbReference type="GO" id="GO:0005576">
    <property type="term" value="C:extracellular region"/>
    <property type="evidence" value="ECO:0007669"/>
    <property type="project" value="TreeGrafter"/>
</dbReference>
<gene>
    <name evidence="7" type="ORF">RND81_07G197000</name>
</gene>
<evidence type="ECO:0000256" key="3">
    <source>
        <dbReference type="ARBA" id="ARBA00022759"/>
    </source>
</evidence>